<dbReference type="InterPro" id="IPR000878">
    <property type="entry name" value="4pyrrol_Mease"/>
</dbReference>
<dbReference type="PANTHER" id="PTHR43182">
    <property type="entry name" value="COBALT-PRECORRIN-6B C(15)-METHYLTRANSFERASE (DECARBOXYLATING)"/>
    <property type="match status" value="1"/>
</dbReference>
<dbReference type="InterPro" id="IPR012818">
    <property type="entry name" value="CbiE"/>
</dbReference>
<evidence type="ECO:0000256" key="4">
    <source>
        <dbReference type="ARBA" id="ARBA00022679"/>
    </source>
</evidence>
<dbReference type="UniPathway" id="UPA00148"/>
<dbReference type="Proteomes" id="UP000371041">
    <property type="component" value="Chromosome"/>
</dbReference>
<dbReference type="GO" id="GO:0008276">
    <property type="term" value="F:protein methyltransferase activity"/>
    <property type="evidence" value="ECO:0007669"/>
    <property type="project" value="InterPro"/>
</dbReference>
<comment type="pathway">
    <text evidence="1">Cofactor biosynthesis; adenosylcobalamin biosynthesis.</text>
</comment>
<evidence type="ECO:0000256" key="1">
    <source>
        <dbReference type="ARBA" id="ARBA00004953"/>
    </source>
</evidence>
<evidence type="ECO:0000259" key="6">
    <source>
        <dbReference type="Pfam" id="PF00590"/>
    </source>
</evidence>
<dbReference type="KEGG" id="sace:GIY23_16915"/>
<dbReference type="RefSeq" id="WP_154077550.1">
    <property type="nucleotide sequence ID" value="NZ_CP045929.1"/>
</dbReference>
<keyword evidence="5" id="KW-0949">S-adenosyl-L-methionine</keyword>
<gene>
    <name evidence="7" type="ORF">GIY23_16915</name>
</gene>
<keyword evidence="4 7" id="KW-0808">Transferase</keyword>
<organism evidence="7 8">
    <name type="scientific">Allosaccharopolyspora coralli</name>
    <dbReference type="NCBI Taxonomy" id="2665642"/>
    <lineage>
        <taxon>Bacteria</taxon>
        <taxon>Bacillati</taxon>
        <taxon>Actinomycetota</taxon>
        <taxon>Actinomycetes</taxon>
        <taxon>Pseudonocardiales</taxon>
        <taxon>Pseudonocardiaceae</taxon>
        <taxon>Allosaccharopolyspora</taxon>
    </lineage>
</organism>
<dbReference type="SUPFAM" id="SSF53790">
    <property type="entry name" value="Tetrapyrrole methylase"/>
    <property type="match status" value="1"/>
</dbReference>
<dbReference type="InterPro" id="IPR050714">
    <property type="entry name" value="Cobalamin_biosynth_MTase"/>
</dbReference>
<keyword evidence="3 7" id="KW-0489">Methyltransferase</keyword>
<reference evidence="8" key="1">
    <citation type="submission" date="2019-11" db="EMBL/GenBank/DDBJ databases">
        <title>The complete genome sequence of Saccharopolyspora sp. E2A.</title>
        <authorList>
            <person name="Zhang G."/>
        </authorList>
    </citation>
    <scope>NUCLEOTIDE SEQUENCE [LARGE SCALE GENOMIC DNA]</scope>
    <source>
        <strain evidence="8">E2A</strain>
    </source>
</reference>
<evidence type="ECO:0000313" key="7">
    <source>
        <dbReference type="EMBL" id="QGK70973.1"/>
    </source>
</evidence>
<proteinExistence type="predicted"/>
<dbReference type="Pfam" id="PF00590">
    <property type="entry name" value="TP_methylase"/>
    <property type="match status" value="1"/>
</dbReference>
<feature type="domain" description="Tetrapyrrole methylase" evidence="6">
    <location>
        <begin position="17"/>
        <end position="175"/>
    </location>
</feature>
<dbReference type="AlphaFoldDB" id="A0A5Q3Q9C1"/>
<dbReference type="EMBL" id="CP045929">
    <property type="protein sequence ID" value="QGK70973.1"/>
    <property type="molecule type" value="Genomic_DNA"/>
</dbReference>
<evidence type="ECO:0000313" key="8">
    <source>
        <dbReference type="Proteomes" id="UP000371041"/>
    </source>
</evidence>
<dbReference type="GO" id="GO:0009236">
    <property type="term" value="P:cobalamin biosynthetic process"/>
    <property type="evidence" value="ECO:0007669"/>
    <property type="project" value="UniProtKB-UniPathway"/>
</dbReference>
<protein>
    <submittedName>
        <fullName evidence="7">Precorrin-6y C5,15-methyltransferase (Decarboxylating) subunit CbiE</fullName>
    </submittedName>
</protein>
<dbReference type="CDD" id="cd11644">
    <property type="entry name" value="Precorrin-6Y-MT"/>
    <property type="match status" value="1"/>
</dbReference>
<evidence type="ECO:0000256" key="3">
    <source>
        <dbReference type="ARBA" id="ARBA00022603"/>
    </source>
</evidence>
<evidence type="ECO:0000256" key="5">
    <source>
        <dbReference type="ARBA" id="ARBA00022691"/>
    </source>
</evidence>
<dbReference type="PANTHER" id="PTHR43182:SF1">
    <property type="entry name" value="COBALT-PRECORRIN-7 C(5)-METHYLTRANSFERASE"/>
    <property type="match status" value="1"/>
</dbReference>
<dbReference type="SUPFAM" id="SSF53335">
    <property type="entry name" value="S-adenosyl-L-methionine-dependent methyltransferases"/>
    <property type="match status" value="1"/>
</dbReference>
<dbReference type="InterPro" id="IPR035996">
    <property type="entry name" value="4pyrrol_Methylase_sf"/>
</dbReference>
<evidence type="ECO:0000256" key="2">
    <source>
        <dbReference type="ARBA" id="ARBA00022573"/>
    </source>
</evidence>
<keyword evidence="2" id="KW-0169">Cobalamin biosynthesis</keyword>
<accession>A0A5Q3Q9C1</accession>
<dbReference type="InterPro" id="IPR029063">
    <property type="entry name" value="SAM-dependent_MTases_sf"/>
</dbReference>
<sequence>MAVTVIGVVGTTVPDGAVETLDAATLVVGSRALLDGYAPESAKTFETDDLDPALNALAALAGDESGVVLEAGDPGMFGVVGALRERGIRFSVLPAMSSVQRLLAKAGRGWDEVTVVHAGPDGLARAINVCRARRAVAVVTSPGAGPAQLGSGLEGWRRTFVVGEDLGGPNEQLTTVEPAQAAKRAWGQGTVVLCVGEQDGSGVRSWFAGGEPVPPRSGWGLSEGAFSHREGTLLSADVRAVALSRLAPRPGELVWDVGSGAGSVAIECARLGAATVAVEQDEAQVVRMVTNVAEHDVDVRIEEGAAPKALRNLPRPDAVFVGSGGSDVVTACAHAGAQRVVVALATLDRIAPTREALRNAGYEVEGVQLAASRLDELPDGGARLEPSVPIVVLSGTRTAGPSA</sequence>
<dbReference type="Gene3D" id="3.40.50.150">
    <property type="entry name" value="Vaccinia Virus protein VP39"/>
    <property type="match status" value="1"/>
</dbReference>
<keyword evidence="8" id="KW-1185">Reference proteome</keyword>
<name>A0A5Q3Q9C1_9PSEU</name>
<dbReference type="GO" id="GO:0032259">
    <property type="term" value="P:methylation"/>
    <property type="evidence" value="ECO:0007669"/>
    <property type="project" value="UniProtKB-KW"/>
</dbReference>